<comment type="pathway">
    <text evidence="2">Carbohydrate degradation; pentose phosphate pathway; D-ribose 5-phosphate from D-ribulose 5-phosphate (non-oxidative stage): step 1/1.</text>
</comment>
<dbReference type="PANTHER" id="PTHR11934">
    <property type="entry name" value="RIBOSE-5-PHOSPHATE ISOMERASE"/>
    <property type="match status" value="1"/>
</dbReference>
<dbReference type="InterPro" id="IPR020672">
    <property type="entry name" value="Ribose5P_isomerase_typA_subgr"/>
</dbReference>
<feature type="binding site" evidence="2">
    <location>
        <begin position="81"/>
        <end position="84"/>
    </location>
    <ligand>
        <name>substrate</name>
    </ligand>
</feature>
<protein>
    <recommendedName>
        <fullName evidence="2">Ribose-5-phosphate isomerase A</fullName>
        <ecNumber evidence="2">5.3.1.6</ecNumber>
    </recommendedName>
    <alternativeName>
        <fullName evidence="2">Phosphoriboisomerase A</fullName>
        <shortName evidence="2">PRI</shortName>
    </alternativeName>
</protein>
<feature type="binding site" evidence="2">
    <location>
        <begin position="28"/>
        <end position="31"/>
    </location>
    <ligand>
        <name>substrate</name>
    </ligand>
</feature>
<dbReference type="GO" id="GO:0004751">
    <property type="term" value="F:ribose-5-phosphate isomerase activity"/>
    <property type="evidence" value="ECO:0007669"/>
    <property type="project" value="UniProtKB-EC"/>
</dbReference>
<evidence type="ECO:0000313" key="4">
    <source>
        <dbReference type="Proteomes" id="UP001497533"/>
    </source>
</evidence>
<dbReference type="Pfam" id="PF06026">
    <property type="entry name" value="Rib_5-P_isom_A"/>
    <property type="match status" value="1"/>
</dbReference>
<dbReference type="NCBIfam" id="NF001924">
    <property type="entry name" value="PRK00702.1"/>
    <property type="match status" value="1"/>
</dbReference>
<dbReference type="Proteomes" id="UP001497533">
    <property type="component" value="Chromosome"/>
</dbReference>
<dbReference type="CDD" id="cd01398">
    <property type="entry name" value="RPI_A"/>
    <property type="match status" value="1"/>
</dbReference>
<dbReference type="NCBIfam" id="TIGR00021">
    <property type="entry name" value="rpiA"/>
    <property type="match status" value="1"/>
</dbReference>
<name>A0ABM9NP09_9GAMM</name>
<feature type="binding site" evidence="2">
    <location>
        <position position="121"/>
    </location>
    <ligand>
        <name>substrate</name>
    </ligand>
</feature>
<keyword evidence="1 2" id="KW-0413">Isomerase</keyword>
<organism evidence="3 4">
    <name type="scientific">Candidatus Providencia siddallii</name>
    <dbReference type="NCBI Taxonomy" id="1715285"/>
    <lineage>
        <taxon>Bacteria</taxon>
        <taxon>Pseudomonadati</taxon>
        <taxon>Pseudomonadota</taxon>
        <taxon>Gammaproteobacteria</taxon>
        <taxon>Enterobacterales</taxon>
        <taxon>Morganellaceae</taxon>
        <taxon>Providencia</taxon>
    </lineage>
</organism>
<dbReference type="PANTHER" id="PTHR11934:SF0">
    <property type="entry name" value="RIBOSE-5-PHOSPHATE ISOMERASE"/>
    <property type="match status" value="1"/>
</dbReference>
<dbReference type="SUPFAM" id="SSF75445">
    <property type="entry name" value="D-ribose-5-phosphate isomerase (RpiA), lid domain"/>
    <property type="match status" value="1"/>
</dbReference>
<comment type="function">
    <text evidence="2">Catalyzes the reversible conversion of ribose-5-phosphate to ribulose 5-phosphate.</text>
</comment>
<evidence type="ECO:0000256" key="1">
    <source>
        <dbReference type="ARBA" id="ARBA00023235"/>
    </source>
</evidence>
<proteinExistence type="inferred from homology"/>
<evidence type="ECO:0000256" key="2">
    <source>
        <dbReference type="HAMAP-Rule" id="MF_00170"/>
    </source>
</evidence>
<evidence type="ECO:0000313" key="3">
    <source>
        <dbReference type="EMBL" id="CAL1329205.1"/>
    </source>
</evidence>
<keyword evidence="4" id="KW-1185">Reference proteome</keyword>
<dbReference type="EC" id="5.3.1.6" evidence="2"/>
<feature type="active site" description="Proton acceptor" evidence="2">
    <location>
        <position position="103"/>
    </location>
</feature>
<reference evidence="3" key="1">
    <citation type="submission" date="2024-04" db="EMBL/GenBank/DDBJ databases">
        <authorList>
            <person name="Manzano-Marin A."/>
            <person name="Manzano-Marin A."/>
            <person name="Alejandro Manzano Marin A."/>
        </authorList>
    </citation>
    <scope>NUCLEOTIDE SEQUENCE [LARGE SCALE GENOMIC DNA]</scope>
    <source>
        <strain evidence="3">TABTEA</strain>
    </source>
</reference>
<accession>A0ABM9NP09</accession>
<dbReference type="Gene3D" id="3.40.50.1360">
    <property type="match status" value="1"/>
</dbReference>
<dbReference type="Gene3D" id="3.30.70.260">
    <property type="match status" value="1"/>
</dbReference>
<sequence length="220" mass="24014">MTQNKLKKAVAWAALKYIKPNSIVGVGTGSTTSYFIDALATMKNKIKGAVPSSIKTTEKLKSLGISIIYCNEINSLDIYVDSADEINNYMYMIKGGGAALTQEKIISAIAEKFICIVDQSKYVNVLGKFPLPIEVIPMACNYVARELKKLGGIPKFRKNVITDNGNLILDVHDLYITNPIKLENLINGIAGVVTVGIFAKRSADIAIIGTPEGIRINYRQ</sequence>
<dbReference type="RefSeq" id="WP_341765248.1">
    <property type="nucleotide sequence ID" value="NZ_OZ034688.1"/>
</dbReference>
<dbReference type="HAMAP" id="MF_00170">
    <property type="entry name" value="Rib_5P_isom_A"/>
    <property type="match status" value="1"/>
</dbReference>
<dbReference type="InterPro" id="IPR004788">
    <property type="entry name" value="Ribose5P_isomerase_type_A"/>
</dbReference>
<comment type="similarity">
    <text evidence="2">Belongs to the ribose 5-phosphate isomerase family.</text>
</comment>
<dbReference type="SUPFAM" id="SSF100950">
    <property type="entry name" value="NagB/RpiA/CoA transferase-like"/>
    <property type="match status" value="1"/>
</dbReference>
<comment type="subunit">
    <text evidence="2">Homodimer.</text>
</comment>
<dbReference type="InterPro" id="IPR037171">
    <property type="entry name" value="NagB/RpiA_transferase-like"/>
</dbReference>
<comment type="catalytic activity">
    <reaction evidence="2">
        <text>aldehydo-D-ribose 5-phosphate = D-ribulose 5-phosphate</text>
        <dbReference type="Rhea" id="RHEA:14657"/>
        <dbReference type="ChEBI" id="CHEBI:58121"/>
        <dbReference type="ChEBI" id="CHEBI:58273"/>
        <dbReference type="EC" id="5.3.1.6"/>
    </reaction>
</comment>
<dbReference type="EMBL" id="OZ034688">
    <property type="protein sequence ID" value="CAL1329205.1"/>
    <property type="molecule type" value="Genomic_DNA"/>
</dbReference>
<gene>
    <name evidence="2 3" type="primary">rpiA</name>
    <name evidence="3" type="ORF">PRHACTZTBTEA_283</name>
</gene>
<feature type="binding site" evidence="2">
    <location>
        <begin position="94"/>
        <end position="97"/>
    </location>
    <ligand>
        <name>substrate</name>
    </ligand>
</feature>